<accession>K9VTY7</accession>
<dbReference type="OrthoDB" id="3436396at2"/>
<reference evidence="1 2" key="1">
    <citation type="submission" date="2012-05" db="EMBL/GenBank/DDBJ databases">
        <title>Finished plasmid 2 of genome of Oscillatoria sp. PCC 7112.</title>
        <authorList>
            <consortium name="US DOE Joint Genome Institute"/>
            <person name="Gugger M."/>
            <person name="Coursin T."/>
            <person name="Rippka R."/>
            <person name="Tandeau De Marsac N."/>
            <person name="Huntemann M."/>
            <person name="Wei C.-L."/>
            <person name="Han J."/>
            <person name="Detter J.C."/>
            <person name="Han C."/>
            <person name="Tapia R."/>
            <person name="Davenport K."/>
            <person name="Daligault H."/>
            <person name="Erkkila T."/>
            <person name="Gu W."/>
            <person name="Munk A.C.C."/>
            <person name="Teshima H."/>
            <person name="Xu Y."/>
            <person name="Chain P."/>
            <person name="Chen A."/>
            <person name="Krypides N."/>
            <person name="Mavromatis K."/>
            <person name="Markowitz V."/>
            <person name="Szeto E."/>
            <person name="Ivanova N."/>
            <person name="Mikhailova N."/>
            <person name="Ovchinnikova G."/>
            <person name="Pagani I."/>
            <person name="Pati A."/>
            <person name="Goodwin L."/>
            <person name="Peters L."/>
            <person name="Pitluck S."/>
            <person name="Woyke T."/>
            <person name="Kerfeld C."/>
        </authorList>
    </citation>
    <scope>NUCLEOTIDE SEQUENCE [LARGE SCALE GENOMIC DNA]</scope>
    <source>
        <strain evidence="1 2">PCC 7112</strain>
        <plasmid evidence="1 2">pOSC7112.02</plasmid>
    </source>
</reference>
<dbReference type="AlphaFoldDB" id="K9VTY7"/>
<keyword evidence="1" id="KW-0614">Plasmid</keyword>
<sequence length="174" mass="20095">MLTLRLQIIGNLVHFPQLDREPDYDYQYDNVVSAIMDLCDVLEETNIFQFQVSGFGQERWPVDVRTDLSTILEQIPQILHSIACANYPFQLDFYEQGVERQLNFEEADTCIKISCYSGTFWEPNPSACFVRESDILMQLYNLRDSFVEAVKIVCPKLASSELFAIWCKNSGAKK</sequence>
<dbReference type="Proteomes" id="UP000010478">
    <property type="component" value="Plasmid pOSC7112.02"/>
</dbReference>
<proteinExistence type="predicted"/>
<organism evidence="1 2">
    <name type="scientific">Phormidium nigroviride PCC 7112</name>
    <dbReference type="NCBI Taxonomy" id="179408"/>
    <lineage>
        <taxon>Bacteria</taxon>
        <taxon>Bacillati</taxon>
        <taxon>Cyanobacteriota</taxon>
        <taxon>Cyanophyceae</taxon>
        <taxon>Oscillatoriophycideae</taxon>
        <taxon>Oscillatoriales</taxon>
        <taxon>Oscillatoriaceae</taxon>
        <taxon>Phormidium</taxon>
    </lineage>
</organism>
<evidence type="ECO:0000313" key="2">
    <source>
        <dbReference type="Proteomes" id="UP000010478"/>
    </source>
</evidence>
<gene>
    <name evidence="1" type="ORF">Osc7112_6546</name>
</gene>
<dbReference type="HOGENOM" id="CLU_138410_0_0_3"/>
<dbReference type="RefSeq" id="WP_015179656.1">
    <property type="nucleotide sequence ID" value="NC_019730.1"/>
</dbReference>
<protein>
    <submittedName>
        <fullName evidence="1">Uncharacterized protein</fullName>
    </submittedName>
</protein>
<keyword evidence="2" id="KW-1185">Reference proteome</keyword>
<dbReference type="EMBL" id="CP003616">
    <property type="protein sequence ID" value="AFZ10680.1"/>
    <property type="molecule type" value="Genomic_DNA"/>
</dbReference>
<dbReference type="KEGG" id="oni:Osc7112_6546"/>
<evidence type="ECO:0000313" key="1">
    <source>
        <dbReference type="EMBL" id="AFZ10680.1"/>
    </source>
</evidence>
<geneLocation type="plasmid" evidence="1 2">
    <name>pOSC7112.02</name>
</geneLocation>
<name>K9VTY7_9CYAN</name>